<evidence type="ECO:0008006" key="4">
    <source>
        <dbReference type="Google" id="ProtNLM"/>
    </source>
</evidence>
<feature type="signal peptide" evidence="1">
    <location>
        <begin position="1"/>
        <end position="25"/>
    </location>
</feature>
<dbReference type="STRING" id="1850250.LPB142_14605"/>
<reference evidence="2 3" key="1">
    <citation type="submission" date="2016-10" db="EMBL/GenBank/DDBJ databases">
        <title>Rhodobacter sp. LPB0142, isolated from sea water.</title>
        <authorList>
            <person name="Kim E."/>
            <person name="Yi H."/>
        </authorList>
    </citation>
    <scope>NUCLEOTIDE SEQUENCE [LARGE SCALE GENOMIC DNA]</scope>
    <source>
        <strain evidence="2 3">LPB0142</strain>
    </source>
</reference>
<sequence>MRSLNTLKAAVVGLGLLGLASPALALDRRVTIENETGFTIVEFYGSNSGEQDWQEDILGEDMLPSGQSVVIDFDDATGYCMFDFKAVFDDGEELVREGVNICEVATFTYR</sequence>
<dbReference type="KEGG" id="rhp:LPB142_14605"/>
<proteinExistence type="predicted"/>
<name>A0A1D9MF60_9RHOB</name>
<evidence type="ECO:0000313" key="2">
    <source>
        <dbReference type="EMBL" id="AOZ70408.1"/>
    </source>
</evidence>
<dbReference type="RefSeq" id="WP_071166803.1">
    <property type="nucleotide sequence ID" value="NZ_CP017781.1"/>
</dbReference>
<dbReference type="Proteomes" id="UP000176562">
    <property type="component" value="Chromosome"/>
</dbReference>
<protein>
    <recommendedName>
        <fullName evidence="4">Argininosuccinate lyase</fullName>
    </recommendedName>
</protein>
<feature type="chain" id="PRO_5009443600" description="Argininosuccinate lyase" evidence="1">
    <location>
        <begin position="26"/>
        <end position="110"/>
    </location>
</feature>
<keyword evidence="3" id="KW-1185">Reference proteome</keyword>
<evidence type="ECO:0000313" key="3">
    <source>
        <dbReference type="Proteomes" id="UP000176562"/>
    </source>
</evidence>
<dbReference type="AlphaFoldDB" id="A0A1D9MF60"/>
<dbReference type="EMBL" id="CP017781">
    <property type="protein sequence ID" value="AOZ70408.1"/>
    <property type="molecule type" value="Genomic_DNA"/>
</dbReference>
<organism evidence="2 3">
    <name type="scientific">Rhodobacter xanthinilyticus</name>
    <dbReference type="NCBI Taxonomy" id="1850250"/>
    <lineage>
        <taxon>Bacteria</taxon>
        <taxon>Pseudomonadati</taxon>
        <taxon>Pseudomonadota</taxon>
        <taxon>Alphaproteobacteria</taxon>
        <taxon>Rhodobacterales</taxon>
        <taxon>Rhodobacter group</taxon>
        <taxon>Rhodobacter</taxon>
    </lineage>
</organism>
<accession>A0A1D9MF60</accession>
<keyword evidence="1" id="KW-0732">Signal</keyword>
<gene>
    <name evidence="2" type="ORF">LPB142_14605</name>
</gene>
<evidence type="ECO:0000256" key="1">
    <source>
        <dbReference type="SAM" id="SignalP"/>
    </source>
</evidence>